<sequence>IGKRIQEMGPGPRIWGFLTQNFGGFGSQTPNLGILTQIWVFPPQGSEGEESEEDSEGGEGRLCPPHDPVLAQAGRVRAGLRALELKLAALEQHQELVLGTPLPTAELQQDLQRLRDEIQELTREIRAGLRG</sequence>
<dbReference type="Proteomes" id="UP000583496">
    <property type="component" value="Unassembled WGS sequence"/>
</dbReference>
<evidence type="ECO:0000313" key="3">
    <source>
        <dbReference type="EMBL" id="NXS27381.1"/>
    </source>
</evidence>
<dbReference type="OrthoDB" id="9398420at2759"/>
<dbReference type="InterPro" id="IPR010989">
    <property type="entry name" value="SNARE"/>
</dbReference>
<feature type="coiled-coil region" evidence="1">
    <location>
        <begin position="104"/>
        <end position="131"/>
    </location>
</feature>
<feature type="non-terminal residue" evidence="3">
    <location>
        <position position="1"/>
    </location>
</feature>
<dbReference type="GO" id="GO:0016192">
    <property type="term" value="P:vesicle-mediated transport"/>
    <property type="evidence" value="ECO:0007669"/>
    <property type="project" value="InterPro"/>
</dbReference>
<feature type="non-terminal residue" evidence="3">
    <location>
        <position position="131"/>
    </location>
</feature>
<organism evidence="3 4">
    <name type="scientific">Pomatostomus ruficeps</name>
    <name type="common">Chestnut-crowned babbler</name>
    <dbReference type="NCBI Taxonomy" id="9176"/>
    <lineage>
        <taxon>Eukaryota</taxon>
        <taxon>Metazoa</taxon>
        <taxon>Chordata</taxon>
        <taxon>Craniata</taxon>
        <taxon>Vertebrata</taxon>
        <taxon>Euteleostomi</taxon>
        <taxon>Archelosauria</taxon>
        <taxon>Archosauria</taxon>
        <taxon>Dinosauria</taxon>
        <taxon>Saurischia</taxon>
        <taxon>Theropoda</taxon>
        <taxon>Coelurosauria</taxon>
        <taxon>Aves</taxon>
        <taxon>Neognathae</taxon>
        <taxon>Neoaves</taxon>
        <taxon>Telluraves</taxon>
        <taxon>Australaves</taxon>
        <taxon>Passeriformes</taxon>
        <taxon>Sylvioidea</taxon>
        <taxon>Timaliidae</taxon>
        <taxon>Pomatostomus</taxon>
    </lineage>
</organism>
<dbReference type="GO" id="GO:0016020">
    <property type="term" value="C:membrane"/>
    <property type="evidence" value="ECO:0007669"/>
    <property type="project" value="InterPro"/>
</dbReference>
<protein>
    <submittedName>
        <fullName evidence="3">STX4 protein</fullName>
    </submittedName>
</protein>
<reference evidence="3 4" key="1">
    <citation type="submission" date="2019-09" db="EMBL/GenBank/DDBJ databases">
        <title>Bird 10,000 Genomes (B10K) Project - Family phase.</title>
        <authorList>
            <person name="Zhang G."/>
        </authorList>
    </citation>
    <scope>NUCLEOTIDE SEQUENCE [LARGE SCALE GENOMIC DNA]</scope>
    <source>
        <strain evidence="3">B10K-DU-002-71</strain>
        <tissue evidence="3">Muscle</tissue>
    </source>
</reference>
<comment type="caution">
    <text evidence="3">The sequence shown here is derived from an EMBL/GenBank/DDBJ whole genome shotgun (WGS) entry which is preliminary data.</text>
</comment>
<evidence type="ECO:0000256" key="1">
    <source>
        <dbReference type="SAM" id="Coils"/>
    </source>
</evidence>
<gene>
    <name evidence="3" type="primary">Stx4</name>
    <name evidence="3" type="ORF">POSRUF_R14649</name>
</gene>
<accession>A0A7L2T1P9</accession>
<keyword evidence="4" id="KW-1185">Reference proteome</keyword>
<feature type="compositionally biased region" description="Acidic residues" evidence="2">
    <location>
        <begin position="47"/>
        <end position="57"/>
    </location>
</feature>
<name>A0A7L2T1P9_POMRU</name>
<dbReference type="AlphaFoldDB" id="A0A7L2T1P9"/>
<dbReference type="EMBL" id="VYZT01008476">
    <property type="protein sequence ID" value="NXS27381.1"/>
    <property type="molecule type" value="Genomic_DNA"/>
</dbReference>
<proteinExistence type="predicted"/>
<evidence type="ECO:0000313" key="4">
    <source>
        <dbReference type="Proteomes" id="UP000583496"/>
    </source>
</evidence>
<feature type="region of interest" description="Disordered" evidence="2">
    <location>
        <begin position="43"/>
        <end position="65"/>
    </location>
</feature>
<dbReference type="SUPFAM" id="SSF47661">
    <property type="entry name" value="t-snare proteins"/>
    <property type="match status" value="1"/>
</dbReference>
<evidence type="ECO:0000256" key="2">
    <source>
        <dbReference type="SAM" id="MobiDB-lite"/>
    </source>
</evidence>
<keyword evidence="1" id="KW-0175">Coiled coil</keyword>